<dbReference type="RefSeq" id="WP_126002488.1">
    <property type="nucleotide sequence ID" value="NZ_JAASQV010000006.1"/>
</dbReference>
<dbReference type="InterPro" id="IPR022280">
    <property type="entry name" value="PRTRC_protein-B"/>
</dbReference>
<dbReference type="InterPro" id="IPR032787">
    <property type="entry name" value="Prok-E2_D"/>
</dbReference>
<dbReference type="EMBL" id="JAASQV010000006">
    <property type="protein sequence ID" value="NIJ67326.1"/>
    <property type="molecule type" value="Genomic_DNA"/>
</dbReference>
<name>A0A7X5V3S7_9SPHN</name>
<gene>
    <name evidence="1" type="ORF">FHR20_004308</name>
</gene>
<proteinExistence type="predicted"/>
<evidence type="ECO:0000313" key="1">
    <source>
        <dbReference type="EMBL" id="NIJ67326.1"/>
    </source>
</evidence>
<accession>A0A7X5V3S7</accession>
<organism evidence="1 2">
    <name type="scientific">Sphingomonas leidyi</name>
    <dbReference type="NCBI Taxonomy" id="68569"/>
    <lineage>
        <taxon>Bacteria</taxon>
        <taxon>Pseudomonadati</taxon>
        <taxon>Pseudomonadota</taxon>
        <taxon>Alphaproteobacteria</taxon>
        <taxon>Sphingomonadales</taxon>
        <taxon>Sphingomonadaceae</taxon>
        <taxon>Sphingomonas</taxon>
    </lineage>
</organism>
<reference evidence="1 2" key="1">
    <citation type="submission" date="2020-03" db="EMBL/GenBank/DDBJ databases">
        <title>Genomic Encyclopedia of Type Strains, Phase IV (KMG-IV): sequencing the most valuable type-strain genomes for metagenomic binning, comparative biology and taxonomic classification.</title>
        <authorList>
            <person name="Goeker M."/>
        </authorList>
    </citation>
    <scope>NUCLEOTIDE SEQUENCE [LARGE SCALE GENOMIC DNA]</scope>
    <source>
        <strain evidence="1 2">DSM 4733</strain>
    </source>
</reference>
<keyword evidence="2" id="KW-1185">Reference proteome</keyword>
<dbReference type="Pfam" id="PF14460">
    <property type="entry name" value="Prok-E2_D"/>
    <property type="match status" value="1"/>
</dbReference>
<dbReference type="Proteomes" id="UP000564677">
    <property type="component" value="Unassembled WGS sequence"/>
</dbReference>
<dbReference type="NCBIfam" id="TIGR03737">
    <property type="entry name" value="PRTRC_B"/>
    <property type="match status" value="1"/>
</dbReference>
<protein>
    <submittedName>
        <fullName evidence="1">PRTRC genetic system protein B</fullName>
    </submittedName>
</protein>
<sequence length="275" mass="30022">MSKHSTQFEATAGGLVLTNAILLYRTEAARSGTRYGAPGQDGRAFASLHHIEHDDDAGPRIAAGTPLTRAHLRQWSEALGRAAAPELLPHNVLVAHQDLLAWWIPAKVRPAYFNLSTPLAGLKALSTRTVVSVPYPAHLLVATKRSLGVYALREDERPTADSIVFHSPILNVYADGTLCWGNIPKPGTLSVSAIPDFERALFESWSTHPNHGQDQTVSGKGGLISLWDDLAARRAARFPVRRLKAFAVKRRSVAASSRKAIEPLTLGQLIERTRR</sequence>
<dbReference type="AlphaFoldDB" id="A0A7X5V3S7"/>
<comment type="caution">
    <text evidence="1">The sequence shown here is derived from an EMBL/GenBank/DDBJ whole genome shotgun (WGS) entry which is preliminary data.</text>
</comment>
<evidence type="ECO:0000313" key="2">
    <source>
        <dbReference type="Proteomes" id="UP000564677"/>
    </source>
</evidence>